<evidence type="ECO:0000256" key="1">
    <source>
        <dbReference type="ARBA" id="ARBA00022679"/>
    </source>
</evidence>
<proteinExistence type="predicted"/>
<name>A0A3A1QYC9_9BACI</name>
<dbReference type="GO" id="GO:0008168">
    <property type="term" value="F:methyltransferase activity"/>
    <property type="evidence" value="ECO:0007669"/>
    <property type="project" value="UniProtKB-KW"/>
</dbReference>
<dbReference type="OrthoDB" id="146133at2"/>
<dbReference type="Gene3D" id="3.40.50.150">
    <property type="entry name" value="Vaccinia Virus protein VP39"/>
    <property type="match status" value="1"/>
</dbReference>
<dbReference type="InterPro" id="IPR041698">
    <property type="entry name" value="Methyltransf_25"/>
</dbReference>
<dbReference type="Pfam" id="PF13649">
    <property type="entry name" value="Methyltransf_25"/>
    <property type="match status" value="1"/>
</dbReference>
<sequence length="328" mass="37991">MIREYVRVWRARGWMKKNMPFLISWHAYVGYELDLFKSFEKPASIEEVAAARELEYDLLKQWVEVGIILKHFKRLSGEKVRTMKKWKLPKSKSNRFSSGIILKEMMELHIPSLLAYPELLRNQTKQHFDSSVHGPTVAKTSTLLEQLAYPKVEKVMKKYNVDSVLDVGCGEAGYLRKLAKKFPHKKMVGVEVNEEVANSARKIVEEHGNIEILNKDINEYQPEDRFKLVMANNLLHYIEPDERAGFFQNAAQWIKKNGALSIITPIQKPKHGKEFSSAFNSFFMTFDNLYPVPTERDLQGFAEKSGLKMMSLDPIIKEGGWYIAVFKK</sequence>
<dbReference type="InterPro" id="IPR029063">
    <property type="entry name" value="SAM-dependent_MTases_sf"/>
</dbReference>
<keyword evidence="3" id="KW-0489">Methyltransferase</keyword>
<protein>
    <submittedName>
        <fullName evidence="3">Class I SAM-dependent methyltransferase</fullName>
    </submittedName>
</protein>
<dbReference type="EMBL" id="QXIR01000018">
    <property type="protein sequence ID" value="RIW32300.1"/>
    <property type="molecule type" value="Genomic_DNA"/>
</dbReference>
<evidence type="ECO:0000313" key="4">
    <source>
        <dbReference type="Proteomes" id="UP000265801"/>
    </source>
</evidence>
<dbReference type="CDD" id="cd02440">
    <property type="entry name" value="AdoMet_MTases"/>
    <property type="match status" value="1"/>
</dbReference>
<dbReference type="Proteomes" id="UP000265801">
    <property type="component" value="Unassembled WGS sequence"/>
</dbReference>
<accession>A0A3A1QYC9</accession>
<dbReference type="GO" id="GO:0032259">
    <property type="term" value="P:methylation"/>
    <property type="evidence" value="ECO:0007669"/>
    <property type="project" value="UniProtKB-KW"/>
</dbReference>
<reference evidence="3 4" key="1">
    <citation type="submission" date="2018-09" db="EMBL/GenBank/DDBJ databases">
        <title>Bacillus saliacetes sp. nov., isolated from Thai shrimp paste (Ka-pi).</title>
        <authorList>
            <person name="Daroonpunt R."/>
            <person name="Tanasupawat S."/>
            <person name="Yiamsombut S."/>
        </authorList>
    </citation>
    <scope>NUCLEOTIDE SEQUENCE [LARGE SCALE GENOMIC DNA]</scope>
    <source>
        <strain evidence="3 4">SKP7-4</strain>
    </source>
</reference>
<organism evidence="3 4">
    <name type="scientific">Bacillus salacetis</name>
    <dbReference type="NCBI Taxonomy" id="2315464"/>
    <lineage>
        <taxon>Bacteria</taxon>
        <taxon>Bacillati</taxon>
        <taxon>Bacillota</taxon>
        <taxon>Bacilli</taxon>
        <taxon>Bacillales</taxon>
        <taxon>Bacillaceae</taxon>
        <taxon>Bacillus</taxon>
    </lineage>
</organism>
<dbReference type="AlphaFoldDB" id="A0A3A1QYC9"/>
<dbReference type="RefSeq" id="WP_119547514.1">
    <property type="nucleotide sequence ID" value="NZ_QXIR01000018.1"/>
</dbReference>
<dbReference type="PANTHER" id="PTHR43861">
    <property type="entry name" value="TRANS-ACONITATE 2-METHYLTRANSFERASE-RELATED"/>
    <property type="match status" value="1"/>
</dbReference>
<evidence type="ECO:0000313" key="3">
    <source>
        <dbReference type="EMBL" id="RIW32300.1"/>
    </source>
</evidence>
<keyword evidence="4" id="KW-1185">Reference proteome</keyword>
<feature type="domain" description="Methyltransferase" evidence="2">
    <location>
        <begin position="164"/>
        <end position="258"/>
    </location>
</feature>
<keyword evidence="1 3" id="KW-0808">Transferase</keyword>
<gene>
    <name evidence="3" type="ORF">D3H55_13590</name>
</gene>
<comment type="caution">
    <text evidence="3">The sequence shown here is derived from an EMBL/GenBank/DDBJ whole genome shotgun (WGS) entry which is preliminary data.</text>
</comment>
<evidence type="ECO:0000259" key="2">
    <source>
        <dbReference type="Pfam" id="PF13649"/>
    </source>
</evidence>
<dbReference type="SUPFAM" id="SSF53335">
    <property type="entry name" value="S-adenosyl-L-methionine-dependent methyltransferases"/>
    <property type="match status" value="1"/>
</dbReference>